<sequence length="45" mass="4739">MPTIAASANGTSANASSRFTCRDAGSAGPCPCPWPWPWLGVSFRR</sequence>
<dbReference type="KEGG" id="sen:SACE_2035"/>
<evidence type="ECO:0000313" key="2">
    <source>
        <dbReference type="Proteomes" id="UP000006728"/>
    </source>
</evidence>
<dbReference type="EMBL" id="AM420293">
    <property type="protein sequence ID" value="CAM01345.1"/>
    <property type="molecule type" value="Genomic_DNA"/>
</dbReference>
<keyword evidence="2" id="KW-1185">Reference proteome</keyword>
<evidence type="ECO:0000313" key="1">
    <source>
        <dbReference type="EMBL" id="CAM01345.1"/>
    </source>
</evidence>
<proteinExistence type="predicted"/>
<dbReference type="HOGENOM" id="CLU_3204917_0_0_11"/>
<gene>
    <name evidence="1" type="ordered locus">SACE_2035</name>
</gene>
<accession>A4FBC0</accession>
<reference evidence="1 2" key="1">
    <citation type="journal article" date="2007" name="Nat. Biotechnol.">
        <title>Complete genome sequence of the erythromycin-producing bacterium Saccharopolyspora erythraea NRRL23338.</title>
        <authorList>
            <person name="Oliynyk M."/>
            <person name="Samborskyy M."/>
            <person name="Lester J.B."/>
            <person name="Mironenko T."/>
            <person name="Scott N."/>
            <person name="Dickens S."/>
            <person name="Haydock S.F."/>
            <person name="Leadlay P.F."/>
        </authorList>
    </citation>
    <scope>NUCLEOTIDE SEQUENCE [LARGE SCALE GENOMIC DNA]</scope>
    <source>
        <strain evidence="2">ATCC 11635 / DSM 40517 / JCM 4748 / NBRC 13426 / NCIMB 8594 / NRRL 2338</strain>
    </source>
</reference>
<dbReference type="Proteomes" id="UP000006728">
    <property type="component" value="Chromosome"/>
</dbReference>
<dbReference type="AlphaFoldDB" id="A4FBC0"/>
<name>A4FBC0_SACEN</name>
<protein>
    <submittedName>
        <fullName evidence="1">Uncharacterized protein</fullName>
    </submittedName>
</protein>
<organism evidence="1 2">
    <name type="scientific">Saccharopolyspora erythraea (strain ATCC 11635 / DSM 40517 / JCM 4748 / NBRC 13426 / NCIMB 8594 / NRRL 2338)</name>
    <dbReference type="NCBI Taxonomy" id="405948"/>
    <lineage>
        <taxon>Bacteria</taxon>
        <taxon>Bacillati</taxon>
        <taxon>Actinomycetota</taxon>
        <taxon>Actinomycetes</taxon>
        <taxon>Pseudonocardiales</taxon>
        <taxon>Pseudonocardiaceae</taxon>
        <taxon>Saccharopolyspora</taxon>
    </lineage>
</organism>